<keyword evidence="2" id="KW-0285">Flavoprotein</keyword>
<evidence type="ECO:0000256" key="2">
    <source>
        <dbReference type="ARBA" id="ARBA00022630"/>
    </source>
</evidence>
<dbReference type="SUPFAM" id="SSF51905">
    <property type="entry name" value="FAD/NAD(P)-binding domain"/>
    <property type="match status" value="1"/>
</dbReference>
<evidence type="ECO:0000256" key="4">
    <source>
        <dbReference type="ARBA" id="ARBA00023002"/>
    </source>
</evidence>
<keyword evidence="6" id="KW-1185">Reference proteome</keyword>
<dbReference type="PANTHER" id="PTHR10961">
    <property type="entry name" value="PEROXISOMAL SARCOSINE OXIDASE"/>
    <property type="match status" value="1"/>
</dbReference>
<dbReference type="OrthoDB" id="956946at2759"/>
<keyword evidence="3" id="KW-0274">FAD</keyword>
<dbReference type="GO" id="GO:0008115">
    <property type="term" value="F:sarcosine oxidase activity"/>
    <property type="evidence" value="ECO:0007669"/>
    <property type="project" value="TreeGrafter"/>
</dbReference>
<protein>
    <recommendedName>
        <fullName evidence="7">FAD dependent oxidoreductase domain-containing protein</fullName>
    </recommendedName>
</protein>
<dbReference type="Proteomes" id="UP000737018">
    <property type="component" value="Unassembled WGS sequence"/>
</dbReference>
<keyword evidence="4" id="KW-0560">Oxidoreductase</keyword>
<evidence type="ECO:0000256" key="3">
    <source>
        <dbReference type="ARBA" id="ARBA00022827"/>
    </source>
</evidence>
<dbReference type="PANTHER" id="PTHR10961:SF7">
    <property type="entry name" value="FAD DEPENDENT OXIDOREDUCTASE DOMAIN-CONTAINING PROTEIN"/>
    <property type="match status" value="1"/>
</dbReference>
<gene>
    <name evidence="5" type="ORF">CMV_000703</name>
</gene>
<dbReference type="Gene3D" id="3.50.50.60">
    <property type="entry name" value="FAD/NAD(P)-binding domain"/>
    <property type="match status" value="1"/>
</dbReference>
<comment type="caution">
    <text evidence="5">The sequence shown here is derived from an EMBL/GenBank/DDBJ whole genome shotgun (WGS) entry which is preliminary data.</text>
</comment>
<proteinExistence type="predicted"/>
<accession>A0A8J4RM35</accession>
<dbReference type="Gene3D" id="3.30.9.10">
    <property type="entry name" value="D-Amino Acid Oxidase, subunit A, domain 2"/>
    <property type="match status" value="1"/>
</dbReference>
<dbReference type="AlphaFoldDB" id="A0A8J4RM35"/>
<reference evidence="5" key="1">
    <citation type="submission" date="2020-03" db="EMBL/GenBank/DDBJ databases">
        <title>Castanea mollissima Vanexum genome sequencing.</title>
        <authorList>
            <person name="Staton M."/>
        </authorList>
    </citation>
    <scope>NUCLEOTIDE SEQUENCE</scope>
    <source>
        <tissue evidence="5">Leaf</tissue>
    </source>
</reference>
<name>A0A8J4RM35_9ROSI</name>
<dbReference type="InterPro" id="IPR045170">
    <property type="entry name" value="MTOX"/>
</dbReference>
<dbReference type="GO" id="GO:0050660">
    <property type="term" value="F:flavin adenine dinucleotide binding"/>
    <property type="evidence" value="ECO:0007669"/>
    <property type="project" value="InterPro"/>
</dbReference>
<evidence type="ECO:0000256" key="1">
    <source>
        <dbReference type="ARBA" id="ARBA00001974"/>
    </source>
</evidence>
<evidence type="ECO:0000313" key="5">
    <source>
        <dbReference type="EMBL" id="KAF3976056.1"/>
    </source>
</evidence>
<organism evidence="5 6">
    <name type="scientific">Castanea mollissima</name>
    <name type="common">Chinese chestnut</name>
    <dbReference type="NCBI Taxonomy" id="60419"/>
    <lineage>
        <taxon>Eukaryota</taxon>
        <taxon>Viridiplantae</taxon>
        <taxon>Streptophyta</taxon>
        <taxon>Embryophyta</taxon>
        <taxon>Tracheophyta</taxon>
        <taxon>Spermatophyta</taxon>
        <taxon>Magnoliopsida</taxon>
        <taxon>eudicotyledons</taxon>
        <taxon>Gunneridae</taxon>
        <taxon>Pentapetalae</taxon>
        <taxon>rosids</taxon>
        <taxon>fabids</taxon>
        <taxon>Fagales</taxon>
        <taxon>Fagaceae</taxon>
        <taxon>Castanea</taxon>
    </lineage>
</organism>
<dbReference type="InterPro" id="IPR036188">
    <property type="entry name" value="FAD/NAD-bd_sf"/>
</dbReference>
<sequence length="169" mass="19021">MFQTLAIQNGTILRDYMEVKDIRKDGVEGGVWVYTSNGEKFWGKKCVVTVGAWTTKLVKTVSGIDLPTQPLETMVCYWRIKEGHEDKYAIGGDFPTLHPMAMGAWNGIRDFETMGGKEAVKLGGFWRAHGSTIVHVFNDPDEEFVIDFWVGSLGRMLWLEVVLQGMGSR</sequence>
<comment type="cofactor">
    <cofactor evidence="1">
        <name>FAD</name>
        <dbReference type="ChEBI" id="CHEBI:57692"/>
    </cofactor>
</comment>
<evidence type="ECO:0000313" key="6">
    <source>
        <dbReference type="Proteomes" id="UP000737018"/>
    </source>
</evidence>
<dbReference type="EMBL" id="JRKL02000041">
    <property type="protein sequence ID" value="KAF3976056.1"/>
    <property type="molecule type" value="Genomic_DNA"/>
</dbReference>
<evidence type="ECO:0008006" key="7">
    <source>
        <dbReference type="Google" id="ProtNLM"/>
    </source>
</evidence>